<comment type="caution">
    <text evidence="2">The sequence shown here is derived from an EMBL/GenBank/DDBJ whole genome shotgun (WGS) entry which is preliminary data.</text>
</comment>
<gene>
    <name evidence="2" type="ORF">L195_g009833</name>
</gene>
<dbReference type="Proteomes" id="UP000236291">
    <property type="component" value="Unassembled WGS sequence"/>
</dbReference>
<keyword evidence="1" id="KW-0812">Transmembrane</keyword>
<keyword evidence="1" id="KW-0472">Membrane</keyword>
<dbReference type="EMBL" id="ASHM01005883">
    <property type="protein sequence ID" value="PNY13184.1"/>
    <property type="molecule type" value="Genomic_DNA"/>
</dbReference>
<feature type="transmembrane region" description="Helical" evidence="1">
    <location>
        <begin position="670"/>
        <end position="692"/>
    </location>
</feature>
<accession>A0A2K3PD58</accession>
<dbReference type="PANTHER" id="PTHR46890">
    <property type="entry name" value="NON-LTR RETROLELEMENT REVERSE TRANSCRIPTASE-LIKE PROTEIN-RELATED"/>
    <property type="match status" value="1"/>
</dbReference>
<dbReference type="AlphaFoldDB" id="A0A2K3PD58"/>
<evidence type="ECO:0000313" key="2">
    <source>
        <dbReference type="EMBL" id="PNY13184.1"/>
    </source>
</evidence>
<evidence type="ECO:0000256" key="1">
    <source>
        <dbReference type="SAM" id="Phobius"/>
    </source>
</evidence>
<keyword evidence="1" id="KW-1133">Transmembrane helix</keyword>
<organism evidence="2 3">
    <name type="scientific">Trifolium pratense</name>
    <name type="common">Red clover</name>
    <dbReference type="NCBI Taxonomy" id="57577"/>
    <lineage>
        <taxon>Eukaryota</taxon>
        <taxon>Viridiplantae</taxon>
        <taxon>Streptophyta</taxon>
        <taxon>Embryophyta</taxon>
        <taxon>Tracheophyta</taxon>
        <taxon>Spermatophyta</taxon>
        <taxon>Magnoliopsida</taxon>
        <taxon>eudicotyledons</taxon>
        <taxon>Gunneridae</taxon>
        <taxon>Pentapetalae</taxon>
        <taxon>rosids</taxon>
        <taxon>fabids</taxon>
        <taxon>Fabales</taxon>
        <taxon>Fabaceae</taxon>
        <taxon>Papilionoideae</taxon>
        <taxon>50 kb inversion clade</taxon>
        <taxon>NPAAA clade</taxon>
        <taxon>Hologalegina</taxon>
        <taxon>IRL clade</taxon>
        <taxon>Trifolieae</taxon>
        <taxon>Trifolium</taxon>
    </lineage>
</organism>
<protein>
    <submittedName>
        <fullName evidence="2">Ribonuclease H</fullName>
    </submittedName>
</protein>
<reference evidence="2 3" key="1">
    <citation type="journal article" date="2014" name="Am. J. Bot.">
        <title>Genome assembly and annotation for red clover (Trifolium pratense; Fabaceae).</title>
        <authorList>
            <person name="Istvanek J."/>
            <person name="Jaros M."/>
            <person name="Krenek A."/>
            <person name="Repkova J."/>
        </authorList>
    </citation>
    <scope>NUCLEOTIDE SEQUENCE [LARGE SCALE GENOMIC DNA]</scope>
    <source>
        <strain evidence="3">cv. Tatra</strain>
        <tissue evidence="2">Young leaves</tissue>
    </source>
</reference>
<name>A0A2K3PD58_TRIPR</name>
<dbReference type="STRING" id="57577.A0A2K3PD58"/>
<dbReference type="InterPro" id="IPR052343">
    <property type="entry name" value="Retrotransposon-Effector_Assoc"/>
</dbReference>
<proteinExistence type="predicted"/>
<dbReference type="PANTHER" id="PTHR46890:SF28">
    <property type="entry name" value="REVERSE TRANSCRIPTASE DOMAIN-CONTAINING PROTEIN"/>
    <property type="match status" value="1"/>
</dbReference>
<evidence type="ECO:0000313" key="3">
    <source>
        <dbReference type="Proteomes" id="UP000236291"/>
    </source>
</evidence>
<reference evidence="2 3" key="2">
    <citation type="journal article" date="2017" name="Front. Plant Sci.">
        <title>Gene Classification and Mining of Molecular Markers Useful in Red Clover (Trifolium pratense) Breeding.</title>
        <authorList>
            <person name="Istvanek J."/>
            <person name="Dluhosova J."/>
            <person name="Dluhos P."/>
            <person name="Patkova L."/>
            <person name="Nedelnik J."/>
            <person name="Repkova J."/>
        </authorList>
    </citation>
    <scope>NUCLEOTIDE SEQUENCE [LARGE SCALE GENOMIC DNA]</scope>
    <source>
        <strain evidence="3">cv. Tatra</strain>
        <tissue evidence="2">Young leaves</tissue>
    </source>
</reference>
<sequence>MVTDEVQQLDYKAQLILSRDLLNQEQFWREKSQIQHFTLGDRNTSFFHRVARIKAVTKQIHIIHSETATYTTATDIEHHIVQYFQAIFCQNNVSNSGNIVRDSIPSIVTAVDNQMLTKVPYSDEIKAAIFEMNGDGAPGPDGFIGHFFQCYWNIIVVDVIKSVQHFFLTGVLHNINSNLLVLIPKLTEADRMENYRPIALTNFQFKIITKLSADRLALLAPSIISVHQHGFMPERNIADCVIVTSEAINVLARRAFAGSLALKIDQKKHWTRWIGAFFWRCCISSVSMIYFVGNPISPLLFCIAEEVLSRSLTKAMEDSKLCPMSLCRGQHINKAKSKFYAGSISNARFLTIINLLGFNTGTIPFTYLGCPVFIGKPKAIHFQALADKIKIKRATWKGSLLNIMGRVHLIRSVIHGDQISYRKDNWLGASLVDLLHIPEQVRKSLHTKVSDMIIDFSWIIPTPSTISALDPAVAERISAVVIPNQHLEDRLVWIDSKDGFLPSKLAYQFLFPPIYNLNWTDLVCWKNFVTPLSLLSICFCAAELVRWTALAVFHSCNPAWCLQVKEIALAAIIHTFHTIWMARNGIRFNIVNVSLHAAKIKIRTLIVTSGGVAKVTASKCPADLEILNNIEVPISQPPQPKITLVLWKAPIAYWIKVNTALSTLLPAVEFFVIIMLTIWVALLVNFAITMYFTQSSWQ</sequence>